<dbReference type="InterPro" id="IPR036615">
    <property type="entry name" value="Mur_ligase_C_dom_sf"/>
</dbReference>
<dbReference type="SUPFAM" id="SSF53623">
    <property type="entry name" value="MurD-like peptide ligases, catalytic domain"/>
    <property type="match status" value="1"/>
</dbReference>
<dbReference type="RefSeq" id="WP_141610069.1">
    <property type="nucleotide sequence ID" value="NZ_VIGC02000011.1"/>
</dbReference>
<dbReference type="Gene3D" id="3.90.190.20">
    <property type="entry name" value="Mur ligase, C-terminal domain"/>
    <property type="match status" value="1"/>
</dbReference>
<sequence length="521" mass="55018">MSRVKTEGTLKNELRFANRSILILGLARQGLALARFFVAQGARVTISDAAPAEKLQAELAALGDLPVQLALGGHPLHLLDGCDLLCLSGGVPPQIPLVQEAVARGIRLSNDSLLTLQLAHSRGLGPLVAITGSSGKTTTTTLVGEMLAATGRTVHVGGNIGTPLIDRLDAIQPGEPVVLELSSFQLELFDPAVAFGPCQACGPHVAAILNVTPNHLDRHPNMASYASAKFNLLRRLPQGATAVLSSDDAVTAALLPTESRHAGPIPSAWRLGNLVQELQESLAGRGIRLVPFSRQAPLAQGAWLAGDLLLLEGQPICRRDEVRLRGDHNIANLLAAAAISAAAGASVDAIAAVARRFTGVPHRLEVVAEADGVTWINDSIATSPERAIAGLRSFDSQQQTLILLAGGKDKNLSWDTFAQEIVERVRFLIGFGEAGPMIVDLVQERARYSDHPAPACAVVQRLDEAVELAARTAGPGTVVLLSPGGTSFDAYKNFEARGEHFRHLVHRQLAARSMSGMKSVG</sequence>
<reference evidence="11 12" key="1">
    <citation type="submission" date="2019-06" db="EMBL/GenBank/DDBJ databases">
        <title>Genome sequence of Litorilinea aerophila BAA-2444.</title>
        <authorList>
            <person name="Maclea K.S."/>
            <person name="Maurais E.G."/>
            <person name="Iannazzi L.C."/>
        </authorList>
    </citation>
    <scope>NUCLEOTIDE SEQUENCE [LARGE SCALE GENOMIC DNA]</scope>
    <source>
        <strain evidence="11 12">ATCC BAA-2444</strain>
    </source>
</reference>
<evidence type="ECO:0000313" key="12">
    <source>
        <dbReference type="Proteomes" id="UP000317371"/>
    </source>
</evidence>
<dbReference type="Pfam" id="PF02875">
    <property type="entry name" value="Mur_ligase_C"/>
    <property type="match status" value="1"/>
</dbReference>
<evidence type="ECO:0000256" key="5">
    <source>
        <dbReference type="ARBA" id="ARBA00022741"/>
    </source>
</evidence>
<keyword evidence="5 7" id="KW-0547">Nucleotide-binding</keyword>
<dbReference type="EC" id="6.3.2.9" evidence="7 8"/>
<proteinExistence type="inferred from homology"/>
<dbReference type="SUPFAM" id="SSF51984">
    <property type="entry name" value="MurCD N-terminal domain"/>
    <property type="match status" value="1"/>
</dbReference>
<keyword evidence="7 8" id="KW-0961">Cell wall biogenesis/degradation</keyword>
<keyword evidence="6 7" id="KW-0067">ATP-binding</keyword>
<dbReference type="InterPro" id="IPR013221">
    <property type="entry name" value="Mur_ligase_cen"/>
</dbReference>
<organism evidence="11 12">
    <name type="scientific">Litorilinea aerophila</name>
    <dbReference type="NCBI Taxonomy" id="1204385"/>
    <lineage>
        <taxon>Bacteria</taxon>
        <taxon>Bacillati</taxon>
        <taxon>Chloroflexota</taxon>
        <taxon>Caldilineae</taxon>
        <taxon>Caldilineales</taxon>
        <taxon>Caldilineaceae</taxon>
        <taxon>Litorilinea</taxon>
    </lineage>
</organism>
<dbReference type="InterPro" id="IPR036565">
    <property type="entry name" value="Mur-like_cat_sf"/>
</dbReference>
<feature type="domain" description="Mur ligase central" evidence="10">
    <location>
        <begin position="130"/>
        <end position="339"/>
    </location>
</feature>
<keyword evidence="7 8" id="KW-0133">Cell shape</keyword>
<comment type="similarity">
    <text evidence="7">Belongs to the MurCDEF family.</text>
</comment>
<dbReference type="UniPathway" id="UPA00219"/>
<keyword evidence="4 7" id="KW-0436">Ligase</keyword>
<dbReference type="InterPro" id="IPR004101">
    <property type="entry name" value="Mur_ligase_C"/>
</dbReference>
<comment type="pathway">
    <text evidence="2 7 8">Cell wall biogenesis; peptidoglycan biosynthesis.</text>
</comment>
<dbReference type="PANTHER" id="PTHR43692">
    <property type="entry name" value="UDP-N-ACETYLMURAMOYLALANINE--D-GLUTAMATE LIGASE"/>
    <property type="match status" value="1"/>
</dbReference>
<evidence type="ECO:0000256" key="6">
    <source>
        <dbReference type="ARBA" id="ARBA00022840"/>
    </source>
</evidence>
<keyword evidence="12" id="KW-1185">Reference proteome</keyword>
<feature type="domain" description="Mur ligase C-terminal" evidence="9">
    <location>
        <begin position="362"/>
        <end position="483"/>
    </location>
</feature>
<dbReference type="Proteomes" id="UP000317371">
    <property type="component" value="Unassembled WGS sequence"/>
</dbReference>
<dbReference type="GO" id="GO:0051301">
    <property type="term" value="P:cell division"/>
    <property type="evidence" value="ECO:0007669"/>
    <property type="project" value="UniProtKB-KW"/>
</dbReference>
<comment type="subcellular location">
    <subcellularLocation>
        <location evidence="1 7 8">Cytoplasm</location>
    </subcellularLocation>
</comment>
<comment type="caution">
    <text evidence="11">The sequence shown here is derived from an EMBL/GenBank/DDBJ whole genome shotgun (WGS) entry which is preliminary data.</text>
</comment>
<evidence type="ECO:0000256" key="7">
    <source>
        <dbReference type="HAMAP-Rule" id="MF_00639"/>
    </source>
</evidence>
<evidence type="ECO:0000256" key="3">
    <source>
        <dbReference type="ARBA" id="ARBA00022490"/>
    </source>
</evidence>
<dbReference type="EMBL" id="VIGC01000011">
    <property type="protein sequence ID" value="TQE95846.1"/>
    <property type="molecule type" value="Genomic_DNA"/>
</dbReference>
<dbReference type="InParanoid" id="A0A540VGG1"/>
<dbReference type="InterPro" id="IPR005762">
    <property type="entry name" value="MurD"/>
</dbReference>
<dbReference type="HAMAP" id="MF_00639">
    <property type="entry name" value="MurD"/>
    <property type="match status" value="1"/>
</dbReference>
<keyword evidence="7 8" id="KW-0131">Cell cycle</keyword>
<dbReference type="GO" id="GO:0071555">
    <property type="term" value="P:cell wall organization"/>
    <property type="evidence" value="ECO:0007669"/>
    <property type="project" value="UniProtKB-KW"/>
</dbReference>
<dbReference type="PANTHER" id="PTHR43692:SF1">
    <property type="entry name" value="UDP-N-ACETYLMURAMOYLALANINE--D-GLUTAMATE LIGASE"/>
    <property type="match status" value="1"/>
</dbReference>
<dbReference type="GO" id="GO:0005737">
    <property type="term" value="C:cytoplasm"/>
    <property type="evidence" value="ECO:0007669"/>
    <property type="project" value="UniProtKB-SubCell"/>
</dbReference>
<comment type="function">
    <text evidence="7 8">Cell wall formation. Catalyzes the addition of glutamate to the nucleotide precursor UDP-N-acetylmuramoyl-L-alanine (UMA).</text>
</comment>
<keyword evidence="3 7" id="KW-0963">Cytoplasm</keyword>
<feature type="binding site" evidence="7">
    <location>
        <begin position="132"/>
        <end position="138"/>
    </location>
    <ligand>
        <name>ATP</name>
        <dbReference type="ChEBI" id="CHEBI:30616"/>
    </ligand>
</feature>
<dbReference type="Pfam" id="PF08245">
    <property type="entry name" value="Mur_ligase_M"/>
    <property type="match status" value="1"/>
</dbReference>
<dbReference type="SUPFAM" id="SSF53244">
    <property type="entry name" value="MurD-like peptide ligases, peptide-binding domain"/>
    <property type="match status" value="1"/>
</dbReference>
<keyword evidence="7 8" id="KW-0132">Cell division</keyword>
<evidence type="ECO:0000256" key="2">
    <source>
        <dbReference type="ARBA" id="ARBA00004752"/>
    </source>
</evidence>
<dbReference type="Gene3D" id="3.40.1190.10">
    <property type="entry name" value="Mur-like, catalytic domain"/>
    <property type="match status" value="1"/>
</dbReference>
<comment type="catalytic activity">
    <reaction evidence="7 8">
        <text>UDP-N-acetyl-alpha-D-muramoyl-L-alanine + D-glutamate + ATP = UDP-N-acetyl-alpha-D-muramoyl-L-alanyl-D-glutamate + ADP + phosphate + H(+)</text>
        <dbReference type="Rhea" id="RHEA:16429"/>
        <dbReference type="ChEBI" id="CHEBI:15378"/>
        <dbReference type="ChEBI" id="CHEBI:29986"/>
        <dbReference type="ChEBI" id="CHEBI:30616"/>
        <dbReference type="ChEBI" id="CHEBI:43474"/>
        <dbReference type="ChEBI" id="CHEBI:83898"/>
        <dbReference type="ChEBI" id="CHEBI:83900"/>
        <dbReference type="ChEBI" id="CHEBI:456216"/>
        <dbReference type="EC" id="6.3.2.9"/>
    </reaction>
</comment>
<dbReference type="Pfam" id="PF21799">
    <property type="entry name" value="MurD-like_N"/>
    <property type="match status" value="1"/>
</dbReference>
<dbReference type="OrthoDB" id="9809796at2"/>
<protein>
    <recommendedName>
        <fullName evidence="7 8">UDP-N-acetylmuramoylalanine--D-glutamate ligase</fullName>
        <ecNumber evidence="7 8">6.3.2.9</ecNumber>
    </recommendedName>
    <alternativeName>
        <fullName evidence="7">D-glutamic acid-adding enzyme</fullName>
    </alternativeName>
    <alternativeName>
        <fullName evidence="7">UDP-N-acetylmuramoyl-L-alanyl-D-glutamate synthetase</fullName>
    </alternativeName>
</protein>
<dbReference type="GO" id="GO:0005524">
    <property type="term" value="F:ATP binding"/>
    <property type="evidence" value="ECO:0007669"/>
    <property type="project" value="UniProtKB-UniRule"/>
</dbReference>
<keyword evidence="7 8" id="KW-0573">Peptidoglycan synthesis</keyword>
<dbReference type="AlphaFoldDB" id="A0A540VGG1"/>
<dbReference type="GO" id="GO:0008764">
    <property type="term" value="F:UDP-N-acetylmuramoylalanine-D-glutamate ligase activity"/>
    <property type="evidence" value="ECO:0007669"/>
    <property type="project" value="UniProtKB-UniRule"/>
</dbReference>
<evidence type="ECO:0000313" key="11">
    <source>
        <dbReference type="EMBL" id="TQE95846.1"/>
    </source>
</evidence>
<name>A0A540VGG1_9CHLR</name>
<evidence type="ECO:0000256" key="1">
    <source>
        <dbReference type="ARBA" id="ARBA00004496"/>
    </source>
</evidence>
<evidence type="ECO:0000256" key="4">
    <source>
        <dbReference type="ARBA" id="ARBA00022598"/>
    </source>
</evidence>
<dbReference type="FunCoup" id="A0A540VGG1">
    <property type="interactions" value="386"/>
</dbReference>
<accession>A0A540VGG1</accession>
<evidence type="ECO:0000259" key="10">
    <source>
        <dbReference type="Pfam" id="PF08245"/>
    </source>
</evidence>
<dbReference type="GO" id="GO:0008360">
    <property type="term" value="P:regulation of cell shape"/>
    <property type="evidence" value="ECO:0007669"/>
    <property type="project" value="UniProtKB-KW"/>
</dbReference>
<dbReference type="NCBIfam" id="TIGR01087">
    <property type="entry name" value="murD"/>
    <property type="match status" value="1"/>
</dbReference>
<dbReference type="GO" id="GO:0009252">
    <property type="term" value="P:peptidoglycan biosynthetic process"/>
    <property type="evidence" value="ECO:0007669"/>
    <property type="project" value="UniProtKB-UniRule"/>
</dbReference>
<dbReference type="Gene3D" id="3.40.50.720">
    <property type="entry name" value="NAD(P)-binding Rossmann-like Domain"/>
    <property type="match status" value="1"/>
</dbReference>
<evidence type="ECO:0000256" key="8">
    <source>
        <dbReference type="RuleBase" id="RU003664"/>
    </source>
</evidence>
<evidence type="ECO:0000259" key="9">
    <source>
        <dbReference type="Pfam" id="PF02875"/>
    </source>
</evidence>
<gene>
    <name evidence="7 11" type="primary">murD</name>
    <name evidence="11" type="ORF">FKZ61_10445</name>
</gene>